<dbReference type="InterPro" id="IPR051257">
    <property type="entry name" value="Diverse_CBS-Domain"/>
</dbReference>
<dbReference type="RefSeq" id="WP_109764189.1">
    <property type="nucleotide sequence ID" value="NZ_QGGU01000009.1"/>
</dbReference>
<gene>
    <name evidence="4" type="ORF">C8D97_10967</name>
</gene>
<name>A0A316FLC1_9GAMM</name>
<dbReference type="PROSITE" id="PS51371">
    <property type="entry name" value="CBS"/>
    <property type="match status" value="2"/>
</dbReference>
<feature type="domain" description="CBS" evidence="3">
    <location>
        <begin position="78"/>
        <end position="135"/>
    </location>
</feature>
<dbReference type="InterPro" id="IPR000644">
    <property type="entry name" value="CBS_dom"/>
</dbReference>
<evidence type="ECO:0000256" key="2">
    <source>
        <dbReference type="PROSITE-ProRule" id="PRU00703"/>
    </source>
</evidence>
<organism evidence="4 5">
    <name type="scientific">Pleionea mediterranea</name>
    <dbReference type="NCBI Taxonomy" id="523701"/>
    <lineage>
        <taxon>Bacteria</taxon>
        <taxon>Pseudomonadati</taxon>
        <taxon>Pseudomonadota</taxon>
        <taxon>Gammaproteobacteria</taxon>
        <taxon>Oceanospirillales</taxon>
        <taxon>Pleioneaceae</taxon>
        <taxon>Pleionea</taxon>
    </lineage>
</organism>
<feature type="domain" description="CBS" evidence="3">
    <location>
        <begin position="11"/>
        <end position="70"/>
    </location>
</feature>
<dbReference type="EMBL" id="QGGU01000009">
    <property type="protein sequence ID" value="PWK48516.1"/>
    <property type="molecule type" value="Genomic_DNA"/>
</dbReference>
<dbReference type="SMART" id="SM00116">
    <property type="entry name" value="CBS"/>
    <property type="match status" value="2"/>
</dbReference>
<reference evidence="4 5" key="1">
    <citation type="submission" date="2018-05" db="EMBL/GenBank/DDBJ databases">
        <title>Genomic Encyclopedia of Type Strains, Phase IV (KMG-IV): sequencing the most valuable type-strain genomes for metagenomic binning, comparative biology and taxonomic classification.</title>
        <authorList>
            <person name="Goeker M."/>
        </authorList>
    </citation>
    <scope>NUCLEOTIDE SEQUENCE [LARGE SCALE GENOMIC DNA]</scope>
    <source>
        <strain evidence="4 5">DSM 25350</strain>
    </source>
</reference>
<evidence type="ECO:0000259" key="3">
    <source>
        <dbReference type="PROSITE" id="PS51371"/>
    </source>
</evidence>
<comment type="caution">
    <text evidence="4">The sequence shown here is derived from an EMBL/GenBank/DDBJ whole genome shotgun (WGS) entry which is preliminary data.</text>
</comment>
<dbReference type="SUPFAM" id="SSF54631">
    <property type="entry name" value="CBS-domain pair"/>
    <property type="match status" value="1"/>
</dbReference>
<keyword evidence="1 2" id="KW-0129">CBS domain</keyword>
<keyword evidence="5" id="KW-1185">Reference proteome</keyword>
<dbReference type="OrthoDB" id="9790355at2"/>
<evidence type="ECO:0000313" key="5">
    <source>
        <dbReference type="Proteomes" id="UP000245790"/>
    </source>
</evidence>
<dbReference type="Pfam" id="PF00571">
    <property type="entry name" value="CBS"/>
    <property type="match status" value="2"/>
</dbReference>
<dbReference type="PANTHER" id="PTHR43080:SF26">
    <property type="entry name" value="REGULATORY PROTEIN"/>
    <property type="match status" value="1"/>
</dbReference>
<proteinExistence type="predicted"/>
<dbReference type="InterPro" id="IPR046342">
    <property type="entry name" value="CBS_dom_sf"/>
</dbReference>
<protein>
    <submittedName>
        <fullName evidence="4">CBS domain protein</fullName>
    </submittedName>
</protein>
<evidence type="ECO:0000256" key="1">
    <source>
        <dbReference type="ARBA" id="ARBA00023122"/>
    </source>
</evidence>
<accession>A0A316FLC1</accession>
<evidence type="ECO:0000313" key="4">
    <source>
        <dbReference type="EMBL" id="PWK48516.1"/>
    </source>
</evidence>
<dbReference type="Proteomes" id="UP000245790">
    <property type="component" value="Unassembled WGS sequence"/>
</dbReference>
<dbReference type="CDD" id="cd04629">
    <property type="entry name" value="CBS_pair_bac"/>
    <property type="match status" value="1"/>
</dbReference>
<dbReference type="AlphaFoldDB" id="A0A316FLC1"/>
<sequence length="135" mass="14986">MLKSVTTRDYMTSASITLKPELDILEAAETLLEYNLTGAPVVDEHREVIGFLSEKDCLHVVLSAIYNGDLGDRVMDRMSNTVMSVHPDDSIADVAEKFLKCACRVFPVIEKNVLVGMISRANVLQAMEKIGVNWN</sequence>
<dbReference type="PANTHER" id="PTHR43080">
    <property type="entry name" value="CBS DOMAIN-CONTAINING PROTEIN CBSX3, MITOCHONDRIAL"/>
    <property type="match status" value="1"/>
</dbReference>
<dbReference type="Gene3D" id="3.10.580.10">
    <property type="entry name" value="CBS-domain"/>
    <property type="match status" value="1"/>
</dbReference>
<dbReference type="InterPro" id="IPR044729">
    <property type="entry name" value="CBS_bac"/>
</dbReference>